<organism evidence="3 4">
    <name type="scientific">Fusarium kuroshium</name>
    <dbReference type="NCBI Taxonomy" id="2010991"/>
    <lineage>
        <taxon>Eukaryota</taxon>
        <taxon>Fungi</taxon>
        <taxon>Dikarya</taxon>
        <taxon>Ascomycota</taxon>
        <taxon>Pezizomycotina</taxon>
        <taxon>Sordariomycetes</taxon>
        <taxon>Hypocreomycetidae</taxon>
        <taxon>Hypocreales</taxon>
        <taxon>Nectriaceae</taxon>
        <taxon>Fusarium</taxon>
        <taxon>Fusarium solani species complex</taxon>
    </lineage>
</organism>
<dbReference type="STRING" id="2010991.A0A3M2SFA5"/>
<evidence type="ECO:0000313" key="4">
    <source>
        <dbReference type="Proteomes" id="UP000277212"/>
    </source>
</evidence>
<evidence type="ECO:0000259" key="2">
    <source>
        <dbReference type="Pfam" id="PF14856"/>
    </source>
</evidence>
<dbReference type="Pfam" id="PF14856">
    <property type="entry name" value="Hce2"/>
    <property type="match status" value="1"/>
</dbReference>
<dbReference type="EMBL" id="NKUJ01000050">
    <property type="protein sequence ID" value="RMJ16247.1"/>
    <property type="molecule type" value="Genomic_DNA"/>
</dbReference>
<dbReference type="OrthoDB" id="4944568at2759"/>
<feature type="chain" id="PRO_5018003497" description="Ecp2 effector protein-like domain-containing protein" evidence="1">
    <location>
        <begin position="17"/>
        <end position="187"/>
    </location>
</feature>
<protein>
    <recommendedName>
        <fullName evidence="2">Ecp2 effector protein-like domain-containing protein</fullName>
    </recommendedName>
</protein>
<sequence length="187" mass="19817">MRVLVLTAALMGFAAAAPAPAPSATLFDDIVVVSTSTACATASATPIASTFWVPSDTSHKTCDKKTYKAKFAPSDVKRGDFRDCASLLSAFGPHNGTFTIPALANAAEDYGKGFIPIVKSDSCSLGIRAKNGVMLGDDDVDWIVQKTLQDYSSGFLMAARGSVDCDALDGEKKVKLYWQVYDSEKGD</sequence>
<proteinExistence type="predicted"/>
<keyword evidence="4" id="KW-1185">Reference proteome</keyword>
<evidence type="ECO:0000256" key="1">
    <source>
        <dbReference type="SAM" id="SignalP"/>
    </source>
</evidence>
<reference evidence="3 4" key="1">
    <citation type="submission" date="2017-06" db="EMBL/GenBank/DDBJ databases">
        <title>Comparative genomic analysis of Ambrosia Fusariam Clade fungi.</title>
        <authorList>
            <person name="Stajich J.E."/>
            <person name="Carrillo J."/>
            <person name="Kijimoto T."/>
            <person name="Eskalen A."/>
            <person name="O'Donnell K."/>
            <person name="Kasson M."/>
        </authorList>
    </citation>
    <scope>NUCLEOTIDE SEQUENCE [LARGE SCALE GENOMIC DNA]</scope>
    <source>
        <strain evidence="3">UCR3666</strain>
    </source>
</reference>
<feature type="domain" description="Ecp2 effector protein-like" evidence="2">
    <location>
        <begin position="61"/>
        <end position="165"/>
    </location>
</feature>
<accession>A0A3M2SFA5</accession>
<feature type="signal peptide" evidence="1">
    <location>
        <begin position="1"/>
        <end position="16"/>
    </location>
</feature>
<comment type="caution">
    <text evidence="3">The sequence shown here is derived from an EMBL/GenBank/DDBJ whole genome shotgun (WGS) entry which is preliminary data.</text>
</comment>
<dbReference type="Proteomes" id="UP000277212">
    <property type="component" value="Unassembled WGS sequence"/>
</dbReference>
<dbReference type="AlphaFoldDB" id="A0A3M2SFA5"/>
<name>A0A3M2SFA5_9HYPO</name>
<keyword evidence="1" id="KW-0732">Signal</keyword>
<evidence type="ECO:0000313" key="3">
    <source>
        <dbReference type="EMBL" id="RMJ16247.1"/>
    </source>
</evidence>
<gene>
    <name evidence="3" type="ORF">CDV36_004067</name>
</gene>
<dbReference type="InterPro" id="IPR029226">
    <property type="entry name" value="Ecp2-like"/>
</dbReference>